<evidence type="ECO:0000256" key="3">
    <source>
        <dbReference type="ARBA" id="ARBA00023015"/>
    </source>
</evidence>
<feature type="domain" description="Xylanolytic transcriptional activator regulatory" evidence="7">
    <location>
        <begin position="347"/>
        <end position="429"/>
    </location>
</feature>
<dbReference type="GO" id="GO:0003677">
    <property type="term" value="F:DNA binding"/>
    <property type="evidence" value="ECO:0007669"/>
    <property type="project" value="InterPro"/>
</dbReference>
<dbReference type="GO" id="GO:0005634">
    <property type="term" value="C:nucleus"/>
    <property type="evidence" value="ECO:0007669"/>
    <property type="project" value="UniProtKB-SubCell"/>
</dbReference>
<feature type="compositionally biased region" description="Polar residues" evidence="6">
    <location>
        <begin position="39"/>
        <end position="59"/>
    </location>
</feature>
<dbReference type="PANTHER" id="PTHR47338">
    <property type="entry name" value="ZN(II)2CYS6 TRANSCRIPTION FACTOR (EUROFUNG)-RELATED"/>
    <property type="match status" value="1"/>
</dbReference>
<evidence type="ECO:0000256" key="1">
    <source>
        <dbReference type="ARBA" id="ARBA00004123"/>
    </source>
</evidence>
<evidence type="ECO:0000313" key="8">
    <source>
        <dbReference type="EMBL" id="KAF2101153.1"/>
    </source>
</evidence>
<dbReference type="InterPro" id="IPR050815">
    <property type="entry name" value="TF_fung"/>
</dbReference>
<dbReference type="EMBL" id="ML978124">
    <property type="protein sequence ID" value="KAF2101153.1"/>
    <property type="molecule type" value="Genomic_DNA"/>
</dbReference>
<organism evidence="8 9">
    <name type="scientific">Rhizodiscina lignyota</name>
    <dbReference type="NCBI Taxonomy" id="1504668"/>
    <lineage>
        <taxon>Eukaryota</taxon>
        <taxon>Fungi</taxon>
        <taxon>Dikarya</taxon>
        <taxon>Ascomycota</taxon>
        <taxon>Pezizomycotina</taxon>
        <taxon>Dothideomycetes</taxon>
        <taxon>Pleosporomycetidae</taxon>
        <taxon>Aulographales</taxon>
        <taxon>Rhizodiscinaceae</taxon>
        <taxon>Rhizodiscina</taxon>
    </lineage>
</organism>
<protein>
    <recommendedName>
        <fullName evidence="7">Xylanolytic transcriptional activator regulatory domain-containing protein</fullName>
    </recommendedName>
</protein>
<feature type="compositionally biased region" description="Polar residues" evidence="6">
    <location>
        <begin position="96"/>
        <end position="106"/>
    </location>
</feature>
<feature type="compositionally biased region" description="Polar residues" evidence="6">
    <location>
        <begin position="182"/>
        <end position="199"/>
    </location>
</feature>
<feature type="region of interest" description="Disordered" evidence="6">
    <location>
        <begin position="545"/>
        <end position="571"/>
    </location>
</feature>
<feature type="region of interest" description="Disordered" evidence="6">
    <location>
        <begin position="84"/>
        <end position="106"/>
    </location>
</feature>
<dbReference type="GO" id="GO:0008270">
    <property type="term" value="F:zinc ion binding"/>
    <property type="evidence" value="ECO:0007669"/>
    <property type="project" value="InterPro"/>
</dbReference>
<dbReference type="Proteomes" id="UP000799772">
    <property type="component" value="Unassembled WGS sequence"/>
</dbReference>
<reference evidence="8" key="1">
    <citation type="journal article" date="2020" name="Stud. Mycol.">
        <title>101 Dothideomycetes genomes: a test case for predicting lifestyles and emergence of pathogens.</title>
        <authorList>
            <person name="Haridas S."/>
            <person name="Albert R."/>
            <person name="Binder M."/>
            <person name="Bloem J."/>
            <person name="Labutti K."/>
            <person name="Salamov A."/>
            <person name="Andreopoulos B."/>
            <person name="Baker S."/>
            <person name="Barry K."/>
            <person name="Bills G."/>
            <person name="Bluhm B."/>
            <person name="Cannon C."/>
            <person name="Castanera R."/>
            <person name="Culley D."/>
            <person name="Daum C."/>
            <person name="Ezra D."/>
            <person name="Gonzalez J."/>
            <person name="Henrissat B."/>
            <person name="Kuo A."/>
            <person name="Liang C."/>
            <person name="Lipzen A."/>
            <person name="Lutzoni F."/>
            <person name="Magnuson J."/>
            <person name="Mondo S."/>
            <person name="Nolan M."/>
            <person name="Ohm R."/>
            <person name="Pangilinan J."/>
            <person name="Park H.-J."/>
            <person name="Ramirez L."/>
            <person name="Alfaro M."/>
            <person name="Sun H."/>
            <person name="Tritt A."/>
            <person name="Yoshinaga Y."/>
            <person name="Zwiers L.-H."/>
            <person name="Turgeon B."/>
            <person name="Goodwin S."/>
            <person name="Spatafora J."/>
            <person name="Crous P."/>
            <person name="Grigoriev I."/>
        </authorList>
    </citation>
    <scope>NUCLEOTIDE SEQUENCE</scope>
    <source>
        <strain evidence="8">CBS 133067</strain>
    </source>
</reference>
<dbReference type="CDD" id="cd12148">
    <property type="entry name" value="fungal_TF_MHR"/>
    <property type="match status" value="1"/>
</dbReference>
<feature type="region of interest" description="Disordered" evidence="6">
    <location>
        <begin position="179"/>
        <end position="204"/>
    </location>
</feature>
<accession>A0A9P4IKX1</accession>
<keyword evidence="3" id="KW-0805">Transcription regulation</keyword>
<keyword evidence="5" id="KW-0539">Nucleus</keyword>
<evidence type="ECO:0000256" key="4">
    <source>
        <dbReference type="ARBA" id="ARBA00023163"/>
    </source>
</evidence>
<comment type="subcellular location">
    <subcellularLocation>
        <location evidence="1">Nucleus</location>
    </subcellularLocation>
</comment>
<evidence type="ECO:0000256" key="6">
    <source>
        <dbReference type="SAM" id="MobiDB-lite"/>
    </source>
</evidence>
<dbReference type="PANTHER" id="PTHR47338:SF10">
    <property type="entry name" value="TRANSCRIPTION FACTOR DOMAIN-CONTAINING PROTEIN-RELATED"/>
    <property type="match status" value="1"/>
</dbReference>
<dbReference type="InterPro" id="IPR007219">
    <property type="entry name" value="XnlR_reg_dom"/>
</dbReference>
<keyword evidence="4" id="KW-0804">Transcription</keyword>
<dbReference type="OrthoDB" id="3862662at2759"/>
<dbReference type="GO" id="GO:0006351">
    <property type="term" value="P:DNA-templated transcription"/>
    <property type="evidence" value="ECO:0007669"/>
    <property type="project" value="InterPro"/>
</dbReference>
<evidence type="ECO:0000256" key="5">
    <source>
        <dbReference type="ARBA" id="ARBA00023242"/>
    </source>
</evidence>
<evidence type="ECO:0000313" key="9">
    <source>
        <dbReference type="Proteomes" id="UP000799772"/>
    </source>
</evidence>
<comment type="caution">
    <text evidence="8">The sequence shown here is derived from an EMBL/GenBank/DDBJ whole genome shotgun (WGS) entry which is preliminary data.</text>
</comment>
<evidence type="ECO:0000256" key="2">
    <source>
        <dbReference type="ARBA" id="ARBA00022723"/>
    </source>
</evidence>
<dbReference type="Pfam" id="PF04082">
    <property type="entry name" value="Fungal_trans"/>
    <property type="match status" value="1"/>
</dbReference>
<evidence type="ECO:0000259" key="7">
    <source>
        <dbReference type="SMART" id="SM00906"/>
    </source>
</evidence>
<feature type="compositionally biased region" description="Polar residues" evidence="6">
    <location>
        <begin position="560"/>
        <end position="571"/>
    </location>
</feature>
<dbReference type="SMART" id="SM00906">
    <property type="entry name" value="Fungal_trans"/>
    <property type="match status" value="1"/>
</dbReference>
<keyword evidence="9" id="KW-1185">Reference proteome</keyword>
<feature type="region of interest" description="Disordered" evidence="6">
    <location>
        <begin position="1"/>
        <end position="59"/>
    </location>
</feature>
<keyword evidence="2" id="KW-0479">Metal-binding</keyword>
<dbReference type="GO" id="GO:0000981">
    <property type="term" value="F:DNA-binding transcription factor activity, RNA polymerase II-specific"/>
    <property type="evidence" value="ECO:0007669"/>
    <property type="project" value="InterPro"/>
</dbReference>
<proteinExistence type="predicted"/>
<dbReference type="AlphaFoldDB" id="A0A9P4IKX1"/>
<gene>
    <name evidence="8" type="ORF">NA57DRAFT_74739</name>
</gene>
<sequence length="698" mass="77602">MRTGNLCVFPTTRRLPTVETSARPPEKRRRVTLERDTSEQSSPGSSEAHTLGDTNGTSLVTQTCEADGKSSGEIQIQDAGPSIAQNAVGDTHTGFYPQSQPDQTTIQPQKNVLDMYYGLQRSSNWLIQESGGPGDVQQSPSLPDFAAGFSWSPTDGDLFPELSNSETFGMSLPSPGFPNLLSAMNGSDSSETSRQSSNSHHIDHSIGELDDEEMETNVTLMVNASVARALIQTYFEKIHAFVPIINRPKYQSRLPELLGIADDKPTLPIEDALVIYGMMALSARFSNLPIFSAIPRKKRGRLFARQSGLLINRLLMYAEMDTPSLTFLHGSLLAAFFWLACAPGGKAWFLAGNCVRAAYSLSLNTIDEDLRGSKTQSLPAIEWVRREELRRAWWAAVECDNFASVIRCRPLTIDRGRMHVLLPSTDESWYSETPRTSAFLDDDVLSSWKQLKASTNLNPHAWYLVANQLMICSHEMSLKGKGCSMEMRDLGDVIHCFAMSIPAQFHVSSDTLLFEEESVGHDNWIIAMHIMLQGAFTYVMDASNENSASEPTRESPSEAHPNNSRRPVSASGTINLSYAPRYRRTLNPVLRAIRIWRPEYCITIQPFQVCAFLGPYGAYLQATFAAPTPARGELEREMIRETVARISEYWDVGTATLDVMDILTERFSSNSTLTDSDDHFLLKCLMPRQSTPPHTTVS</sequence>
<name>A0A9P4IKX1_9PEZI</name>